<gene>
    <name evidence="8" type="primary">TMEM179B</name>
</gene>
<dbReference type="Pfam" id="PF26158">
    <property type="entry name" value="Claudin_TMEM179-179B"/>
    <property type="match status" value="1"/>
</dbReference>
<proteinExistence type="inferred from homology"/>
<dbReference type="InterPro" id="IPR059010">
    <property type="entry name" value="TMEM179-179B"/>
</dbReference>
<comment type="similarity">
    <text evidence="5">Belongs to the TMEM179 family.</text>
</comment>
<dbReference type="Proteomes" id="UP000016666">
    <property type="component" value="Unassembled WGS sequence"/>
</dbReference>
<reference evidence="8" key="2">
    <citation type="submission" date="2025-08" db="UniProtKB">
        <authorList>
            <consortium name="Ensembl"/>
        </authorList>
    </citation>
    <scope>IDENTIFICATION</scope>
</reference>
<evidence type="ECO:0000256" key="2">
    <source>
        <dbReference type="ARBA" id="ARBA00022692"/>
    </source>
</evidence>
<dbReference type="PANTHER" id="PTHR31056:SF1">
    <property type="entry name" value="TRANSMEMBRANE PROTEIN 179B"/>
    <property type="match status" value="1"/>
</dbReference>
<keyword evidence="9" id="KW-1185">Reference proteome</keyword>
<keyword evidence="2 6" id="KW-0812">Transmembrane</keyword>
<evidence type="ECO:0000313" key="9">
    <source>
        <dbReference type="Proteomes" id="UP000016666"/>
    </source>
</evidence>
<sequence>MAVSVPWLLGLALHGAVFLCGIVCASALTVAQGEFGGQCLLYGAVSWNGSALVPRSFSHVSLCYFVSAVSVVVALCCFAVLLYSCCADEPHRACLTFTLVVAAVILLFLLISACVLRAGMDVLCASIVHTKQLARYRQPCLGKPLQARASAWVNVFLWCLLLAWLLIQQRREAPIPLLRHQDPEWSAETEAILGGQPRRS</sequence>
<evidence type="ECO:0000256" key="7">
    <source>
        <dbReference type="SAM" id="SignalP"/>
    </source>
</evidence>
<keyword evidence="7" id="KW-0732">Signal</keyword>
<dbReference type="PANTHER" id="PTHR31056">
    <property type="entry name" value="TRANSMEMBRANE PROTEIN 179B"/>
    <property type="match status" value="1"/>
</dbReference>
<dbReference type="STRING" id="8840.ENSAPLP00000007068"/>
<reference evidence="8" key="3">
    <citation type="submission" date="2025-09" db="UniProtKB">
        <authorList>
            <consortium name="Ensembl"/>
        </authorList>
    </citation>
    <scope>IDENTIFICATION</scope>
</reference>
<reference evidence="9" key="1">
    <citation type="submission" date="2017-10" db="EMBL/GenBank/DDBJ databases">
        <title>A new Pekin duck reference genome.</title>
        <authorList>
            <person name="Hou Z.-C."/>
            <person name="Zhou Z.-K."/>
            <person name="Zhu F."/>
            <person name="Hou S.-S."/>
        </authorList>
    </citation>
    <scope>NUCLEOTIDE SEQUENCE [LARGE SCALE GENOMIC DNA]</scope>
</reference>
<dbReference type="GO" id="GO:0005730">
    <property type="term" value="C:nucleolus"/>
    <property type="evidence" value="ECO:0007669"/>
    <property type="project" value="Ensembl"/>
</dbReference>
<organism evidence="8 9">
    <name type="scientific">Anas platyrhynchos platyrhynchos</name>
    <name type="common">Northern mallard</name>
    <dbReference type="NCBI Taxonomy" id="8840"/>
    <lineage>
        <taxon>Eukaryota</taxon>
        <taxon>Metazoa</taxon>
        <taxon>Chordata</taxon>
        <taxon>Craniata</taxon>
        <taxon>Vertebrata</taxon>
        <taxon>Euteleostomi</taxon>
        <taxon>Archelosauria</taxon>
        <taxon>Archosauria</taxon>
        <taxon>Dinosauria</taxon>
        <taxon>Saurischia</taxon>
        <taxon>Theropoda</taxon>
        <taxon>Coelurosauria</taxon>
        <taxon>Aves</taxon>
        <taxon>Neognathae</taxon>
        <taxon>Galloanserae</taxon>
        <taxon>Anseriformes</taxon>
        <taxon>Anatidae</taxon>
        <taxon>Anatinae</taxon>
        <taxon>Anas</taxon>
    </lineage>
</organism>
<evidence type="ECO:0000256" key="3">
    <source>
        <dbReference type="ARBA" id="ARBA00022989"/>
    </source>
</evidence>
<evidence type="ECO:0000256" key="4">
    <source>
        <dbReference type="ARBA" id="ARBA00023136"/>
    </source>
</evidence>
<dbReference type="Ensembl" id="ENSAPLT00000007721.2">
    <property type="protein sequence ID" value="ENSAPLP00000007068.2"/>
    <property type="gene ID" value="ENSAPLG00000007439.2"/>
</dbReference>
<keyword evidence="3 6" id="KW-1133">Transmembrane helix</keyword>
<feature type="chain" id="PRO_5019724585" evidence="7">
    <location>
        <begin position="28"/>
        <end position="200"/>
    </location>
</feature>
<dbReference type="HOGENOM" id="CLU_109636_0_0_1"/>
<comment type="subcellular location">
    <subcellularLocation>
        <location evidence="1">Membrane</location>
        <topology evidence="1">Multi-pass membrane protein</topology>
    </subcellularLocation>
</comment>
<feature type="signal peptide" evidence="7">
    <location>
        <begin position="1"/>
        <end position="27"/>
    </location>
</feature>
<evidence type="ECO:0000256" key="5">
    <source>
        <dbReference type="ARBA" id="ARBA00093776"/>
    </source>
</evidence>
<dbReference type="GO" id="GO:0016607">
    <property type="term" value="C:nuclear speck"/>
    <property type="evidence" value="ECO:0007669"/>
    <property type="project" value="Ensembl"/>
</dbReference>
<dbReference type="InterPro" id="IPR029776">
    <property type="entry name" value="TMEM179B"/>
</dbReference>
<dbReference type="AlphaFoldDB" id="U3IIJ6"/>
<evidence type="ECO:0000313" key="8">
    <source>
        <dbReference type="Ensembl" id="ENSAPLP00000007068.2"/>
    </source>
</evidence>
<evidence type="ECO:0000256" key="1">
    <source>
        <dbReference type="ARBA" id="ARBA00004141"/>
    </source>
</evidence>
<name>U3IIJ6_ANAPP</name>
<feature type="transmembrane region" description="Helical" evidence="6">
    <location>
        <begin position="57"/>
        <end position="83"/>
    </location>
</feature>
<dbReference type="GeneTree" id="ENSGT00510000048151"/>
<accession>U3IIJ6</accession>
<evidence type="ECO:0000256" key="6">
    <source>
        <dbReference type="SAM" id="Phobius"/>
    </source>
</evidence>
<feature type="transmembrane region" description="Helical" evidence="6">
    <location>
        <begin position="95"/>
        <end position="118"/>
    </location>
</feature>
<dbReference type="OMA" id="ICGIMSA"/>
<keyword evidence="4 6" id="KW-0472">Membrane</keyword>
<protein>
    <submittedName>
        <fullName evidence="8">Transmembrane protein 179B</fullName>
    </submittedName>
</protein>
<feature type="transmembrane region" description="Helical" evidence="6">
    <location>
        <begin position="149"/>
        <end position="167"/>
    </location>
</feature>